<comment type="caution">
    <text evidence="2">The sequence shown here is derived from an EMBL/GenBank/DDBJ whole genome shotgun (WGS) entry which is preliminary data.</text>
</comment>
<gene>
    <name evidence="2" type="ORF">J2Z63_000058</name>
</gene>
<evidence type="ECO:0000313" key="3">
    <source>
        <dbReference type="Proteomes" id="UP001236620"/>
    </source>
</evidence>
<keyword evidence="3" id="KW-1185">Reference proteome</keyword>
<evidence type="ECO:0000313" key="2">
    <source>
        <dbReference type="EMBL" id="MDQ0567437.1"/>
    </source>
</evidence>
<organism evidence="2 3">
    <name type="scientific">Mycoplasma yeatsii</name>
    <dbReference type="NCBI Taxonomy" id="51365"/>
    <lineage>
        <taxon>Bacteria</taxon>
        <taxon>Bacillati</taxon>
        <taxon>Mycoplasmatota</taxon>
        <taxon>Mollicutes</taxon>
        <taxon>Mycoplasmataceae</taxon>
        <taxon>Mycoplasma</taxon>
    </lineage>
</organism>
<evidence type="ECO:0000259" key="1">
    <source>
        <dbReference type="Pfam" id="PF01592"/>
    </source>
</evidence>
<dbReference type="Gene3D" id="3.90.1010.10">
    <property type="match status" value="1"/>
</dbReference>
<dbReference type="RefSeq" id="WP_307443852.1">
    <property type="nucleotide sequence ID" value="NZ_JAUSWP010000001.1"/>
</dbReference>
<feature type="domain" description="NIF system FeS cluster assembly NifU N-terminal" evidence="1">
    <location>
        <begin position="13"/>
        <end position="94"/>
    </location>
</feature>
<protein>
    <submittedName>
        <fullName evidence="2">Nitrogen fixation NifU-like protein</fullName>
    </submittedName>
</protein>
<accession>A0ABU0NE22</accession>
<dbReference type="InterPro" id="IPR002871">
    <property type="entry name" value="NIF_FeS_clus_asmbl_NifU_N"/>
</dbReference>
<name>A0ABU0NE22_9MOLU</name>
<proteinExistence type="predicted"/>
<dbReference type="Pfam" id="PF01592">
    <property type="entry name" value="NifU_N"/>
    <property type="match status" value="1"/>
</dbReference>
<sequence length="145" mass="16370">MIDINNDSLLRQILMKHFTNSDNKTLLDNPNAISKLLKSNTCADQLTIQVLIESNIIKSVRFQGSACVVATSSTDILINEIKNKTISQALDIIYKYKDLIDNGNLTNINDLNELVVFKNIYKQKNRILCASLPINGLIEILKDYE</sequence>
<reference evidence="2" key="1">
    <citation type="submission" date="2023-07" db="EMBL/GenBank/DDBJ databases">
        <title>Genomic Encyclopedia of Type Strains, Phase IV (KMG-IV): sequencing the most valuable type-strain genomes for metagenomic binning, comparative biology and taxonomic classification.</title>
        <authorList>
            <person name="Goeker M."/>
        </authorList>
    </citation>
    <scope>NUCLEOTIDE SEQUENCE [LARGE SCALE GENOMIC DNA]</scope>
    <source>
        <strain evidence="2">DSM 22019</strain>
    </source>
</reference>
<dbReference type="SUPFAM" id="SSF82649">
    <property type="entry name" value="SufE/NifU"/>
    <property type="match status" value="1"/>
</dbReference>
<dbReference type="Proteomes" id="UP001236620">
    <property type="component" value="Unassembled WGS sequence"/>
</dbReference>
<dbReference type="CDD" id="cd06664">
    <property type="entry name" value="IscU_like"/>
    <property type="match status" value="1"/>
</dbReference>
<dbReference type="EMBL" id="JAUSWP010000001">
    <property type="protein sequence ID" value="MDQ0567437.1"/>
    <property type="molecule type" value="Genomic_DNA"/>
</dbReference>